<gene>
    <name evidence="1" type="ORF">WDJ50_15185</name>
</gene>
<evidence type="ECO:0000313" key="1">
    <source>
        <dbReference type="EMBL" id="WYF46402.1"/>
    </source>
</evidence>
<organism evidence="1">
    <name type="scientific">Deinococcus sp. VB142</name>
    <dbReference type="NCBI Taxonomy" id="3112952"/>
    <lineage>
        <taxon>Bacteria</taxon>
        <taxon>Thermotogati</taxon>
        <taxon>Deinococcota</taxon>
        <taxon>Deinococci</taxon>
        <taxon>Deinococcales</taxon>
        <taxon>Deinococcaceae</taxon>
        <taxon>Deinococcus</taxon>
    </lineage>
</organism>
<sequence>MSVYIDPPQRLHQLFASAQALGLSPARELFIALHGATFVAHLLSYDTLPDVRPYNAAETFGAPETLLGPQELMRALQAVFYNTVSNGGNFCLGAGAHAEFQALQLQLAPLALQESGYCHVLGQKIIWERRALPSSPRPQDQQDAYVVLPRGEHHCHLPGGVVLRPVTVRGPLHEALVVAGQFQRQVLLAHDSDVPALPLRRLGAAA</sequence>
<proteinExistence type="predicted"/>
<dbReference type="AlphaFoldDB" id="A0AAU6Q7L9"/>
<dbReference type="EMBL" id="CP149783">
    <property type="protein sequence ID" value="WYF46402.1"/>
    <property type="molecule type" value="Genomic_DNA"/>
</dbReference>
<reference evidence="1" key="1">
    <citation type="submission" date="2024-03" db="EMBL/GenBank/DDBJ databases">
        <title>Deinococcus weizhi sp. nov., isolated from human skin.</title>
        <authorList>
            <person name="Wei Z."/>
            <person name="Tian F."/>
            <person name="Yang C."/>
            <person name="Xin L.T."/>
            <person name="Wen Z.J."/>
            <person name="Lan K.C."/>
            <person name="Yu L."/>
            <person name="Zhe W."/>
            <person name="Dan F.D."/>
            <person name="Jun W."/>
            <person name="Rui Z."/>
            <person name="Yong X.J."/>
            <person name="Ting Y."/>
            <person name="Wei X."/>
            <person name="Xu Z.G."/>
            <person name="Xin Z."/>
            <person name="Dong F.G."/>
            <person name="Ni X.M."/>
            <person name="Zheng M.G."/>
            <person name="Chun Y."/>
            <person name="Qian W.X."/>
        </authorList>
    </citation>
    <scope>NUCLEOTIDE SEQUENCE</scope>
    <source>
        <strain evidence="1">VB142</strain>
    </source>
</reference>
<dbReference type="RefSeq" id="WP_339097880.1">
    <property type="nucleotide sequence ID" value="NZ_CP149783.1"/>
</dbReference>
<protein>
    <submittedName>
        <fullName evidence="1">Uncharacterized protein</fullName>
    </submittedName>
</protein>
<accession>A0AAU6Q7L9</accession>
<name>A0AAU6Q7L9_9DEIO</name>